<keyword evidence="1" id="KW-1133">Transmembrane helix</keyword>
<gene>
    <name evidence="3" type="ORF">EJ73_00271</name>
</gene>
<proteinExistence type="predicted"/>
<dbReference type="RefSeq" id="WP_232227046.1">
    <property type="nucleotide sequence ID" value="NZ_BAIZ01000001.1"/>
</dbReference>
<organism evidence="3 4">
    <name type="scientific">Hoylesella shahii DSM 15611 = JCM 12083</name>
    <dbReference type="NCBI Taxonomy" id="1122991"/>
    <lineage>
        <taxon>Bacteria</taxon>
        <taxon>Pseudomonadati</taxon>
        <taxon>Bacteroidota</taxon>
        <taxon>Bacteroidia</taxon>
        <taxon>Bacteroidales</taxon>
        <taxon>Prevotellaceae</taxon>
        <taxon>Hoylesella</taxon>
    </lineage>
</organism>
<dbReference type="AlphaFoldDB" id="A0A318I0Q5"/>
<dbReference type="Pfam" id="PF10882">
    <property type="entry name" value="bPH_5"/>
    <property type="match status" value="1"/>
</dbReference>
<evidence type="ECO:0000313" key="3">
    <source>
        <dbReference type="EMBL" id="PXX24465.1"/>
    </source>
</evidence>
<feature type="transmembrane region" description="Helical" evidence="1">
    <location>
        <begin position="14"/>
        <end position="35"/>
    </location>
</feature>
<dbReference type="EMBL" id="QJJX01000002">
    <property type="protein sequence ID" value="PXX24465.1"/>
    <property type="molecule type" value="Genomic_DNA"/>
</dbReference>
<dbReference type="InterPro" id="IPR027783">
    <property type="entry name" value="Bacterial_PH-related"/>
</dbReference>
<dbReference type="STRING" id="1122991.GCA_000613445_03249"/>
<keyword evidence="4" id="KW-1185">Reference proteome</keyword>
<evidence type="ECO:0000313" key="4">
    <source>
        <dbReference type="Proteomes" id="UP000248314"/>
    </source>
</evidence>
<comment type="caution">
    <text evidence="3">The sequence shown here is derived from an EMBL/GenBank/DDBJ whole genome shotgun (WGS) entry which is preliminary data.</text>
</comment>
<keyword evidence="1" id="KW-0812">Transmembrane</keyword>
<keyword evidence="1" id="KW-0472">Membrane</keyword>
<feature type="transmembrane region" description="Helical" evidence="1">
    <location>
        <begin position="47"/>
        <end position="65"/>
    </location>
</feature>
<name>A0A318I0Q5_9BACT</name>
<evidence type="ECO:0000259" key="2">
    <source>
        <dbReference type="Pfam" id="PF10882"/>
    </source>
</evidence>
<accession>A0A318I0Q5</accession>
<feature type="domain" description="Bacterial Pleckstrin homology" evidence="2">
    <location>
        <begin position="71"/>
        <end position="168"/>
    </location>
</feature>
<evidence type="ECO:0000256" key="1">
    <source>
        <dbReference type="SAM" id="Phobius"/>
    </source>
</evidence>
<protein>
    <submittedName>
        <fullName evidence="3">PH (Pleckstrin Homology) domain-containing protein</fullName>
    </submittedName>
</protein>
<sequence>MMDTYTFRSPYSKFMLGSTIVGMVLMHGAFMACMGGMARSGVGTGRFYTYLLVFVACVSVVLYAFCIQIRKVTLNDVNLVIHRQMGKVRIPLNSITRVEIKDDIAFDLRLWGISFFFGHYGLFYNRKLGRYKAYVKDGDQMLVVHTENRIYVFSCERRDELMTLLQQRIA</sequence>
<reference evidence="3 4" key="1">
    <citation type="submission" date="2018-05" db="EMBL/GenBank/DDBJ databases">
        <title>Genomic Encyclopedia of Type Strains, Phase I: the one thousand microbial genomes (KMG-I) project.</title>
        <authorList>
            <person name="Kyrpides N."/>
        </authorList>
    </citation>
    <scope>NUCLEOTIDE SEQUENCE [LARGE SCALE GENOMIC DNA]</scope>
    <source>
        <strain evidence="3 4">DSM 15611</strain>
    </source>
</reference>
<dbReference type="Proteomes" id="UP000248314">
    <property type="component" value="Unassembled WGS sequence"/>
</dbReference>